<protein>
    <submittedName>
        <fullName evidence="3">ADP-ribosylglycohydrolase</fullName>
    </submittedName>
</protein>
<name>A0ABS2QTM0_9BACI</name>
<evidence type="ECO:0000313" key="3">
    <source>
        <dbReference type="EMBL" id="MBM7702106.1"/>
    </source>
</evidence>
<evidence type="ECO:0000313" key="4">
    <source>
        <dbReference type="Proteomes" id="UP000809829"/>
    </source>
</evidence>
<dbReference type="PANTHER" id="PTHR16222:SF24">
    <property type="entry name" value="ADP-RIBOSYLHYDROLASE ARH3"/>
    <property type="match status" value="1"/>
</dbReference>
<dbReference type="InterPro" id="IPR050792">
    <property type="entry name" value="ADP-ribosylglycohydrolase"/>
</dbReference>
<organism evidence="3 4">
    <name type="scientific">Priestia iocasae</name>
    <dbReference type="NCBI Taxonomy" id="2291674"/>
    <lineage>
        <taxon>Bacteria</taxon>
        <taxon>Bacillati</taxon>
        <taxon>Bacillota</taxon>
        <taxon>Bacilli</taxon>
        <taxon>Bacillales</taxon>
        <taxon>Bacillaceae</taxon>
        <taxon>Priestia</taxon>
    </lineage>
</organism>
<dbReference type="Pfam" id="PF03747">
    <property type="entry name" value="ADP_ribosyl_GH"/>
    <property type="match status" value="1"/>
</dbReference>
<dbReference type="InterPro" id="IPR036705">
    <property type="entry name" value="Ribosyl_crysJ1_sf"/>
</dbReference>
<dbReference type="SUPFAM" id="SSF101478">
    <property type="entry name" value="ADP-ribosylglycohydrolase"/>
    <property type="match status" value="1"/>
</dbReference>
<keyword evidence="4" id="KW-1185">Reference proteome</keyword>
<sequence>MRRGSLQDKWDSDESIYIGVTIKERLYPTILGGIVGDALGVPVEFKDRDTINVTTMTGYGTYNQPEGTWSDDTSLTMCLIETIIEGKDERGLMEKFEKYWSEGYWTPYGEMFDIGIATSDAISRYKKGLPESEWGGKGEYDNGNGALMRIAPLAFTLWDELDFNKRREEVERVAHVTHCHPRSTLGCIIYMEYLLRLFSNNKPLDAYERAINICKRHLTGTIYEQEFAAYSRIMDLSLPTLERDNIQSTGYVVSSLEASIWCFLNTDNYKDAVLAAVNLGGDTDTIGFITGTIAGMYYKMDGIPKEWMDQLARKDDLLDACKRFFHYCHERADIQRKERGE</sequence>
<evidence type="ECO:0000256" key="2">
    <source>
        <dbReference type="ARBA" id="ARBA00022801"/>
    </source>
</evidence>
<accession>A0ABS2QTM0</accession>
<proteinExistence type="inferred from homology"/>
<dbReference type="PANTHER" id="PTHR16222">
    <property type="entry name" value="ADP-RIBOSYLGLYCOHYDROLASE"/>
    <property type="match status" value="1"/>
</dbReference>
<dbReference type="InterPro" id="IPR005502">
    <property type="entry name" value="Ribosyl_crysJ1"/>
</dbReference>
<evidence type="ECO:0000256" key="1">
    <source>
        <dbReference type="ARBA" id="ARBA00010702"/>
    </source>
</evidence>
<reference evidence="3 4" key="1">
    <citation type="submission" date="2021-01" db="EMBL/GenBank/DDBJ databases">
        <title>Genomic Encyclopedia of Type Strains, Phase IV (KMG-IV): sequencing the most valuable type-strain genomes for metagenomic binning, comparative biology and taxonomic classification.</title>
        <authorList>
            <person name="Goeker M."/>
        </authorList>
    </citation>
    <scope>NUCLEOTIDE SEQUENCE [LARGE SCALE GENOMIC DNA]</scope>
    <source>
        <strain evidence="3 4">DSM 104297</strain>
    </source>
</reference>
<keyword evidence="2" id="KW-0378">Hydrolase</keyword>
<comment type="caution">
    <text evidence="3">The sequence shown here is derived from an EMBL/GenBank/DDBJ whole genome shotgun (WGS) entry which is preliminary data.</text>
</comment>
<gene>
    <name evidence="3" type="ORF">JOC83_000932</name>
</gene>
<dbReference type="EMBL" id="JAFBFC010000001">
    <property type="protein sequence ID" value="MBM7702106.1"/>
    <property type="molecule type" value="Genomic_DNA"/>
</dbReference>
<dbReference type="RefSeq" id="WP_205184402.1">
    <property type="nucleotide sequence ID" value="NZ_JAFBFC010000001.1"/>
</dbReference>
<dbReference type="Proteomes" id="UP000809829">
    <property type="component" value="Unassembled WGS sequence"/>
</dbReference>
<dbReference type="Gene3D" id="1.10.4080.10">
    <property type="entry name" value="ADP-ribosylation/Crystallin J1"/>
    <property type="match status" value="1"/>
</dbReference>
<comment type="similarity">
    <text evidence="1">Belongs to the ADP-ribosylglycohydrolase family.</text>
</comment>